<name>A0A316ZG95_9BASI</name>
<feature type="compositionally biased region" description="Basic residues" evidence="10">
    <location>
        <begin position="499"/>
        <end position="538"/>
    </location>
</feature>
<feature type="region of interest" description="Disordered" evidence="10">
    <location>
        <begin position="701"/>
        <end position="732"/>
    </location>
</feature>
<comment type="subcellular location">
    <subcellularLocation>
        <location evidence="1">Cytoplasm</location>
    </subcellularLocation>
    <subcellularLocation>
        <location evidence="2">Nucleus</location>
        <location evidence="2">Nucleolus</location>
    </subcellularLocation>
</comment>
<gene>
    <name evidence="11" type="ORF">FA09DRAFT_358822</name>
</gene>
<feature type="region of interest" description="Disordered" evidence="10">
    <location>
        <begin position="329"/>
        <end position="380"/>
    </location>
</feature>
<organism evidence="11 12">
    <name type="scientific">Tilletiopsis washingtonensis</name>
    <dbReference type="NCBI Taxonomy" id="58919"/>
    <lineage>
        <taxon>Eukaryota</taxon>
        <taxon>Fungi</taxon>
        <taxon>Dikarya</taxon>
        <taxon>Basidiomycota</taxon>
        <taxon>Ustilaginomycotina</taxon>
        <taxon>Exobasidiomycetes</taxon>
        <taxon>Entylomatales</taxon>
        <taxon>Entylomatales incertae sedis</taxon>
        <taxon>Tilletiopsis</taxon>
    </lineage>
</organism>
<dbReference type="GO" id="GO:0005786">
    <property type="term" value="C:signal recognition particle, endoplasmic reticulum targeting"/>
    <property type="evidence" value="ECO:0007669"/>
    <property type="project" value="UniProtKB-KW"/>
</dbReference>
<feature type="compositionally biased region" description="Basic and acidic residues" evidence="10">
    <location>
        <begin position="331"/>
        <end position="343"/>
    </location>
</feature>
<dbReference type="GO" id="GO:0008312">
    <property type="term" value="F:7S RNA binding"/>
    <property type="evidence" value="ECO:0007669"/>
    <property type="project" value="InterPro"/>
</dbReference>
<evidence type="ECO:0000256" key="4">
    <source>
        <dbReference type="ARBA" id="ARBA00022490"/>
    </source>
</evidence>
<evidence type="ECO:0000256" key="6">
    <source>
        <dbReference type="ARBA" id="ARBA00023135"/>
    </source>
</evidence>
<dbReference type="Proteomes" id="UP000245946">
    <property type="component" value="Unassembled WGS sequence"/>
</dbReference>
<keyword evidence="5" id="KW-0694">RNA-binding</keyword>
<evidence type="ECO:0000256" key="10">
    <source>
        <dbReference type="SAM" id="MobiDB-lite"/>
    </source>
</evidence>
<evidence type="ECO:0000256" key="5">
    <source>
        <dbReference type="ARBA" id="ARBA00022884"/>
    </source>
</evidence>
<proteinExistence type="inferred from homology"/>
<evidence type="ECO:0000313" key="12">
    <source>
        <dbReference type="Proteomes" id="UP000245946"/>
    </source>
</evidence>
<dbReference type="GeneID" id="37272557"/>
<keyword evidence="8" id="KW-0687">Ribonucleoprotein</keyword>
<accession>A0A316ZG95</accession>
<dbReference type="PANTHER" id="PTHR12860:SF0">
    <property type="entry name" value="SIGNAL RECOGNITION PARTICLE SUBUNIT SRP68"/>
    <property type="match status" value="1"/>
</dbReference>
<dbReference type="GO" id="GO:0005047">
    <property type="term" value="F:signal recognition particle binding"/>
    <property type="evidence" value="ECO:0007669"/>
    <property type="project" value="InterPro"/>
</dbReference>
<dbReference type="InterPro" id="IPR038253">
    <property type="entry name" value="SRP68_N_sf"/>
</dbReference>
<feature type="compositionally biased region" description="Basic and acidic residues" evidence="10">
    <location>
        <begin position="542"/>
        <end position="555"/>
    </location>
</feature>
<protein>
    <recommendedName>
        <fullName evidence="9">Signal recognition particle subunit SRP68</fullName>
    </recommendedName>
</protein>
<feature type="compositionally biased region" description="Low complexity" evidence="10">
    <location>
        <begin position="701"/>
        <end position="716"/>
    </location>
</feature>
<sequence>MDLDLAVPADAPRTPLELPLLALLNEARIEHGLRVHDHARYRAYCSAKVHRLRAGLRLTHADAQHTPAVAAGKGAAAKSKAAKARRGKKRQTPAAQSSADKGHGNVFTRKTIRAADVRDNRALQLLLFEAERAWAFAQDKRTSDTPSPRQASSHARRSLYWAAQLEALAGALKPRLDARARGQIAAYAVALRGGVAFDKEDHPAALRKLSVARLLFTALADAAAESKQAALANSWVDQSDAQLRFSAYQLELGDGSPDEIVSAAAPADVCEAEVPGFAALIQELEALRGERKVRASVTITWREEVIPVRNAELVDALARVHAAEQALGKAVDAHDEDAQRKTADAPAKGHKRQRLTSAQRTAKKRASAGGAPGTDGAAAVGISATGGRTQLDPYDRALGALSDAEELARRLVEDNAAALAKSHSTRYEAAGKDLQRAHEYLQYRLLSLRVRRNAHLVEEVNHKAARREQRARDALERRLASGSQSEPRKRKEGVEPKRLRAPKPKRKNGPGARAKRPRTAPRAYKRKPARSGARKARAQRAASKEQRARSVEAEKQRRRAARAVPGVAKLLDGAEASLSAMAALGLVEAQPDVSSLIDAKAAWYKAEVLRILARAYDLGGAQDHALLLLARAQLFVRQARQAAELVDDAGEEDADAPPRMLESTFAQTEQFVEAAQKDAQRELYFSQHGLGREASSSANLINSAASRSRAAGASSSKGVQRGTAQRDTKAGQAVRDLATKHVTFDADDLAHAAHLSDSREAELQQELRAAVAEKQQAQPSKAAAVAKKAALTAAKPQAPATPAAAAKPAPAAKEAAPKAAAPAAKSIPEAVVETVQPPLAAAAQAVQPPLQAAAQAASAAVEQVTGGGEPYDPGNVTDEEEEEQRAAQTPKKGWLGGWFGGR</sequence>
<keyword evidence="7" id="KW-0539">Nucleus</keyword>
<dbReference type="OrthoDB" id="10255118at2759"/>
<dbReference type="InterPro" id="IPR026258">
    <property type="entry name" value="SRP68"/>
</dbReference>
<reference evidence="11 12" key="1">
    <citation type="journal article" date="2018" name="Mol. Biol. Evol.">
        <title>Broad Genomic Sampling Reveals a Smut Pathogenic Ancestry of the Fungal Clade Ustilaginomycotina.</title>
        <authorList>
            <person name="Kijpornyongpan T."/>
            <person name="Mondo S.J."/>
            <person name="Barry K."/>
            <person name="Sandor L."/>
            <person name="Lee J."/>
            <person name="Lipzen A."/>
            <person name="Pangilinan J."/>
            <person name="LaButti K."/>
            <person name="Hainaut M."/>
            <person name="Henrissat B."/>
            <person name="Grigoriev I.V."/>
            <person name="Spatafora J.W."/>
            <person name="Aime M.C."/>
        </authorList>
    </citation>
    <scope>NUCLEOTIDE SEQUENCE [LARGE SCALE GENOMIC DNA]</scope>
    <source>
        <strain evidence="11 12">MCA 4186</strain>
    </source>
</reference>
<feature type="region of interest" description="Disordered" evidence="10">
    <location>
        <begin position="858"/>
        <end position="902"/>
    </location>
</feature>
<evidence type="ECO:0000256" key="8">
    <source>
        <dbReference type="ARBA" id="ARBA00023274"/>
    </source>
</evidence>
<keyword evidence="12" id="KW-1185">Reference proteome</keyword>
<dbReference type="PANTHER" id="PTHR12860">
    <property type="entry name" value="SIGNAL RECOGNITION PARTICLE 68 KDA PROTEIN"/>
    <property type="match status" value="1"/>
</dbReference>
<evidence type="ECO:0000313" key="11">
    <source>
        <dbReference type="EMBL" id="PWO00059.1"/>
    </source>
</evidence>
<dbReference type="Gene3D" id="1.10.3450.40">
    <property type="entry name" value="Signal recognition particle, SRP68 subunit, RNA-binding domain"/>
    <property type="match status" value="1"/>
</dbReference>
<evidence type="ECO:0000256" key="1">
    <source>
        <dbReference type="ARBA" id="ARBA00004496"/>
    </source>
</evidence>
<dbReference type="Pfam" id="PF16969">
    <property type="entry name" value="SRP68"/>
    <property type="match status" value="2"/>
</dbReference>
<keyword evidence="6" id="KW-0733">Signal recognition particle</keyword>
<dbReference type="EMBL" id="KZ819286">
    <property type="protein sequence ID" value="PWO00059.1"/>
    <property type="molecule type" value="Genomic_DNA"/>
</dbReference>
<feature type="region of interest" description="Disordered" evidence="10">
    <location>
        <begin position="67"/>
        <end position="106"/>
    </location>
</feature>
<keyword evidence="4" id="KW-0963">Cytoplasm</keyword>
<feature type="compositionally biased region" description="Low complexity" evidence="10">
    <location>
        <begin position="70"/>
        <end position="79"/>
    </location>
</feature>
<dbReference type="STRING" id="58919.A0A316ZG95"/>
<feature type="compositionally biased region" description="Basic residues" evidence="10">
    <location>
        <begin position="80"/>
        <end position="91"/>
    </location>
</feature>
<dbReference type="GO" id="GO:0006614">
    <property type="term" value="P:SRP-dependent cotranslational protein targeting to membrane"/>
    <property type="evidence" value="ECO:0007669"/>
    <property type="project" value="InterPro"/>
</dbReference>
<comment type="similarity">
    <text evidence="3">Belongs to the SRP68 family.</text>
</comment>
<evidence type="ECO:0000256" key="7">
    <source>
        <dbReference type="ARBA" id="ARBA00023242"/>
    </source>
</evidence>
<dbReference type="GO" id="GO:0030942">
    <property type="term" value="F:endoplasmic reticulum signal peptide binding"/>
    <property type="evidence" value="ECO:0007669"/>
    <property type="project" value="InterPro"/>
</dbReference>
<feature type="compositionally biased region" description="Basic and acidic residues" evidence="10">
    <location>
        <begin position="486"/>
        <end position="498"/>
    </location>
</feature>
<evidence type="ECO:0000256" key="2">
    <source>
        <dbReference type="ARBA" id="ARBA00004604"/>
    </source>
</evidence>
<dbReference type="RefSeq" id="XP_025600337.1">
    <property type="nucleotide sequence ID" value="XM_025745013.1"/>
</dbReference>
<dbReference type="AlphaFoldDB" id="A0A316ZG95"/>
<feature type="compositionally biased region" description="Basic and acidic residues" evidence="10">
    <location>
        <begin position="462"/>
        <end position="479"/>
    </location>
</feature>
<evidence type="ECO:0000256" key="9">
    <source>
        <dbReference type="ARBA" id="ARBA00029498"/>
    </source>
</evidence>
<dbReference type="GO" id="GO:0005730">
    <property type="term" value="C:nucleolus"/>
    <property type="evidence" value="ECO:0007669"/>
    <property type="project" value="UniProtKB-SubCell"/>
</dbReference>
<feature type="region of interest" description="Disordered" evidence="10">
    <location>
        <begin position="462"/>
        <end position="563"/>
    </location>
</feature>
<evidence type="ECO:0000256" key="3">
    <source>
        <dbReference type="ARBA" id="ARBA00009352"/>
    </source>
</evidence>